<gene>
    <name evidence="2" type="ORF">AVDCRST_MAG48-2994</name>
</gene>
<feature type="compositionally biased region" description="Basic and acidic residues" evidence="1">
    <location>
        <begin position="253"/>
        <end position="276"/>
    </location>
</feature>
<feature type="compositionally biased region" description="Low complexity" evidence="1">
    <location>
        <begin position="31"/>
        <end position="44"/>
    </location>
</feature>
<feature type="compositionally biased region" description="Basic and acidic residues" evidence="1">
    <location>
        <begin position="1"/>
        <end position="11"/>
    </location>
</feature>
<accession>A0A6J4LAA1</accession>
<feature type="non-terminal residue" evidence="2">
    <location>
        <position position="1"/>
    </location>
</feature>
<protein>
    <submittedName>
        <fullName evidence="2">Sialic acid utilization regulator, RpiR family</fullName>
    </submittedName>
</protein>
<feature type="compositionally biased region" description="Basic residues" evidence="1">
    <location>
        <begin position="199"/>
        <end position="215"/>
    </location>
</feature>
<dbReference type="EMBL" id="CADCTS010000427">
    <property type="protein sequence ID" value="CAA9328109.1"/>
    <property type="molecule type" value="Genomic_DNA"/>
</dbReference>
<feature type="compositionally biased region" description="Basic and acidic residues" evidence="1">
    <location>
        <begin position="313"/>
        <end position="322"/>
    </location>
</feature>
<feature type="compositionally biased region" description="Basic residues" evidence="1">
    <location>
        <begin position="222"/>
        <end position="251"/>
    </location>
</feature>
<organism evidence="2">
    <name type="scientific">uncultured Friedmanniella sp</name>
    <dbReference type="NCBI Taxonomy" id="335381"/>
    <lineage>
        <taxon>Bacteria</taxon>
        <taxon>Bacillati</taxon>
        <taxon>Actinomycetota</taxon>
        <taxon>Actinomycetes</taxon>
        <taxon>Propionibacteriales</taxon>
        <taxon>Nocardioidaceae</taxon>
        <taxon>Friedmanniella</taxon>
        <taxon>environmental samples</taxon>
    </lineage>
</organism>
<evidence type="ECO:0000256" key="1">
    <source>
        <dbReference type="SAM" id="MobiDB-lite"/>
    </source>
</evidence>
<sequence length="322" mass="35925">EHVGEHEHGDRPSCPARQRRGAEADPLDPHPGAGCAAQPPARRAPGGRGRAGRPGQGVGELDHHRRPPVPDLGDDGAALLPRPRPRRLPRAADRAGPRRAVGGERPGGRQPGHRRHHQDRHARRGRGQGHPCRRPLGGGHGRRPRHRRPRGRGLRRRRCPPGRRLRHRGERPGGPRPAAEAPPHRAGVLPVVRAPPGPRLRRPARHRRRGHRHLPHRDDRRGRRRPPGRPRAGSHHRRGHQLRRFGHRPARRAGADHRGPGDDVPVRRHVQPDRAARGGRLPVQRRRPALLRPGGRGAREHLRRRPGPPLDPAGDRRARPGL</sequence>
<evidence type="ECO:0000313" key="2">
    <source>
        <dbReference type="EMBL" id="CAA9328109.1"/>
    </source>
</evidence>
<name>A0A6J4LAA1_9ACTN</name>
<feature type="compositionally biased region" description="Gly residues" evidence="1">
    <location>
        <begin position="46"/>
        <end position="58"/>
    </location>
</feature>
<reference evidence="2" key="1">
    <citation type="submission" date="2020-02" db="EMBL/GenBank/DDBJ databases">
        <authorList>
            <person name="Meier V. D."/>
        </authorList>
    </citation>
    <scope>NUCLEOTIDE SEQUENCE</scope>
    <source>
        <strain evidence="2">AVDCRST_MAG48</strain>
    </source>
</reference>
<proteinExistence type="predicted"/>
<feature type="compositionally biased region" description="Basic residues" evidence="1">
    <location>
        <begin position="140"/>
        <end position="169"/>
    </location>
</feature>
<dbReference type="AlphaFoldDB" id="A0A6J4LAA1"/>
<feature type="non-terminal residue" evidence="2">
    <location>
        <position position="322"/>
    </location>
</feature>
<feature type="compositionally biased region" description="Basic residues" evidence="1">
    <location>
        <begin position="111"/>
        <end position="133"/>
    </location>
</feature>
<feature type="region of interest" description="Disordered" evidence="1">
    <location>
        <begin position="1"/>
        <end position="322"/>
    </location>
</feature>
<feature type="compositionally biased region" description="Low complexity" evidence="1">
    <location>
        <begin position="176"/>
        <end position="192"/>
    </location>
</feature>